<evidence type="ECO:0000313" key="2">
    <source>
        <dbReference type="Proteomes" id="UP001607069"/>
    </source>
</evidence>
<dbReference type="EMBL" id="JBIHMK010000023">
    <property type="protein sequence ID" value="MFH0248311.1"/>
    <property type="molecule type" value="Genomic_DNA"/>
</dbReference>
<protein>
    <submittedName>
        <fullName evidence="1">Uncharacterized protein</fullName>
    </submittedName>
</protein>
<keyword evidence="2" id="KW-1185">Reference proteome</keyword>
<sequence length="79" mass="8444">MGHELFVIVLQGRSPAVEMTLSTAGGRIRITALGDTPLRLHHTHGPGATLASAFARQYGVDADARGVWAHLAAEERAER</sequence>
<evidence type="ECO:0000313" key="1">
    <source>
        <dbReference type="EMBL" id="MFH0248311.1"/>
    </source>
</evidence>
<dbReference type="Proteomes" id="UP001607069">
    <property type="component" value="Unassembled WGS sequence"/>
</dbReference>
<dbReference type="RefSeq" id="WP_279950235.1">
    <property type="nucleotide sequence ID" value="NZ_BAABEN010000021.1"/>
</dbReference>
<gene>
    <name evidence="1" type="ORF">ACG5V6_08805</name>
</gene>
<accession>A0ABW7HR21</accession>
<name>A0ABW7HR21_9ACTN</name>
<comment type="caution">
    <text evidence="1">The sequence shown here is derived from an EMBL/GenBank/DDBJ whole genome shotgun (WGS) entry which is preliminary data.</text>
</comment>
<proteinExistence type="predicted"/>
<reference evidence="1 2" key="1">
    <citation type="submission" date="2024-10" db="EMBL/GenBank/DDBJ databases">
        <authorList>
            <person name="Cho J.-C."/>
        </authorList>
    </citation>
    <scope>NUCLEOTIDE SEQUENCE [LARGE SCALE GENOMIC DNA]</scope>
    <source>
        <strain evidence="1 2">KCTC29696</strain>
    </source>
</reference>
<organism evidence="1 2">
    <name type="scientific">Streptomyces chitinivorans</name>
    <dbReference type="NCBI Taxonomy" id="1257027"/>
    <lineage>
        <taxon>Bacteria</taxon>
        <taxon>Bacillati</taxon>
        <taxon>Actinomycetota</taxon>
        <taxon>Actinomycetes</taxon>
        <taxon>Kitasatosporales</taxon>
        <taxon>Streptomycetaceae</taxon>
        <taxon>Streptomyces</taxon>
    </lineage>
</organism>